<dbReference type="InterPro" id="IPR011042">
    <property type="entry name" value="6-blade_b-propeller_TolB-like"/>
</dbReference>
<protein>
    <submittedName>
        <fullName evidence="2">Uncharacterized protein</fullName>
    </submittedName>
</protein>
<organism evidence="2 3">
    <name type="scientific">Taxus chinensis</name>
    <name type="common">Chinese yew</name>
    <name type="synonym">Taxus wallichiana var. chinensis</name>
    <dbReference type="NCBI Taxonomy" id="29808"/>
    <lineage>
        <taxon>Eukaryota</taxon>
        <taxon>Viridiplantae</taxon>
        <taxon>Streptophyta</taxon>
        <taxon>Embryophyta</taxon>
        <taxon>Tracheophyta</taxon>
        <taxon>Spermatophyta</taxon>
        <taxon>Pinopsida</taxon>
        <taxon>Pinidae</taxon>
        <taxon>Conifers II</taxon>
        <taxon>Cupressales</taxon>
        <taxon>Taxaceae</taxon>
        <taxon>Taxus</taxon>
    </lineage>
</organism>
<dbReference type="AlphaFoldDB" id="A0AA38LJ88"/>
<evidence type="ECO:0000313" key="2">
    <source>
        <dbReference type="EMBL" id="KAH9323002.1"/>
    </source>
</evidence>
<comment type="caution">
    <text evidence="2">The sequence shown here is derived from an EMBL/GenBank/DDBJ whole genome shotgun (WGS) entry which is preliminary data.</text>
</comment>
<accession>A0AA38LJ88</accession>
<reference evidence="2 3" key="1">
    <citation type="journal article" date="2021" name="Nat. Plants">
        <title>The Taxus genome provides insights into paclitaxel biosynthesis.</title>
        <authorList>
            <person name="Xiong X."/>
            <person name="Gou J."/>
            <person name="Liao Q."/>
            <person name="Li Y."/>
            <person name="Zhou Q."/>
            <person name="Bi G."/>
            <person name="Li C."/>
            <person name="Du R."/>
            <person name="Wang X."/>
            <person name="Sun T."/>
            <person name="Guo L."/>
            <person name="Liang H."/>
            <person name="Lu P."/>
            <person name="Wu Y."/>
            <person name="Zhang Z."/>
            <person name="Ro D.K."/>
            <person name="Shang Y."/>
            <person name="Huang S."/>
            <person name="Yan J."/>
        </authorList>
    </citation>
    <scope>NUCLEOTIDE SEQUENCE [LARGE SCALE GENOMIC DNA]</scope>
    <source>
        <strain evidence="2">Ta-2019</strain>
    </source>
</reference>
<feature type="non-terminal residue" evidence="2">
    <location>
        <position position="479"/>
    </location>
</feature>
<evidence type="ECO:0000256" key="1">
    <source>
        <dbReference type="SAM" id="MobiDB-lite"/>
    </source>
</evidence>
<name>A0AA38LJ88_TAXCH</name>
<dbReference type="Proteomes" id="UP000824469">
    <property type="component" value="Unassembled WGS sequence"/>
</dbReference>
<gene>
    <name evidence="2" type="ORF">KI387_017641</name>
</gene>
<dbReference type="PANTHER" id="PTHR19328">
    <property type="entry name" value="HEDGEHOG-INTERACTING PROTEIN"/>
    <property type="match status" value="1"/>
</dbReference>
<sequence length="479" mass="52662">SPQPSVSPLSFCSEDGYEKNGCCSRQEDMNLSSKFESMNVSNSECAAFIKQILCAEVYEEVDLVTKGGNYGWRVYEGNNLYNPPSSVGGNTSASSIQPIFPVTGYDHNSVNKQEGSASITGGYLSRSNEDPCLHGRYLYADLYAADMWAGIENPIGSGNFSSTNVAFNCSAKSPIPCSYAAENKYPTLNYIFSFGEDNREDVYVLANTGVYRMVHPGDCNYVCKKERRSRGPSSAPQPTPSPKASWFSWDYLLSLYEVNGGKWFFSTAISRRLPQDVFRYNSASDAEAIECVLSDSYVQESHRAHANSEIVVVFISNCLLIHSVKADVEAMAEYFIYPVHRGGLREELARCRIPDPLLWVEEVGELVIGQGRGVHWLGENYRDFLLHAKNVHALFRHGGPDPNRLPPLDLSTTHFPIDSDIVHLNELRDRARAAFQLLLGKVLLPGGGTVGGIDRGEGDTRGAAAEVKLGDSADSACKP</sequence>
<keyword evidence="3" id="KW-1185">Reference proteome</keyword>
<proteinExistence type="predicted"/>
<feature type="region of interest" description="Disordered" evidence="1">
    <location>
        <begin position="454"/>
        <end position="479"/>
    </location>
</feature>
<evidence type="ECO:0000313" key="3">
    <source>
        <dbReference type="Proteomes" id="UP000824469"/>
    </source>
</evidence>
<dbReference type="Gene3D" id="2.120.10.30">
    <property type="entry name" value="TolB, C-terminal domain"/>
    <property type="match status" value="1"/>
</dbReference>
<dbReference type="PANTHER" id="PTHR19328:SF13">
    <property type="entry name" value="HIPL1 PROTEIN"/>
    <property type="match status" value="1"/>
</dbReference>
<dbReference type="EMBL" id="JAHRHJ020000003">
    <property type="protein sequence ID" value="KAH9323002.1"/>
    <property type="molecule type" value="Genomic_DNA"/>
</dbReference>